<keyword evidence="1" id="KW-1133">Transmembrane helix</keyword>
<dbReference type="EMBL" id="LK932773">
    <property type="protein sequence ID" value="CDS93268.1"/>
    <property type="molecule type" value="Genomic_DNA"/>
</dbReference>
<name>A0A069AIY0_CLODI</name>
<evidence type="ECO:0000313" key="3">
    <source>
        <dbReference type="EMBL" id="CDS90370.1"/>
    </source>
</evidence>
<evidence type="ECO:0000256" key="1">
    <source>
        <dbReference type="SAM" id="Phobius"/>
    </source>
</evidence>
<sequence>MWGFVIGAVIGLGVCIVVEIMVSNKAILV</sequence>
<protein>
    <submittedName>
        <fullName evidence="4">Uncharacterized protein</fullName>
    </submittedName>
</protein>
<dbReference type="EMBL" id="LK932419">
    <property type="protein sequence ID" value="CDS90370.1"/>
    <property type="molecule type" value="Genomic_DNA"/>
</dbReference>
<organism evidence="4">
    <name type="scientific">Clostridioides difficile</name>
    <name type="common">Peptoclostridium difficile</name>
    <dbReference type="NCBI Taxonomy" id="1496"/>
    <lineage>
        <taxon>Bacteria</taxon>
        <taxon>Bacillati</taxon>
        <taxon>Bacillota</taxon>
        <taxon>Clostridia</taxon>
        <taxon>Peptostreptococcales</taxon>
        <taxon>Peptostreptococcaceae</taxon>
        <taxon>Clostridioides</taxon>
    </lineage>
</organism>
<feature type="transmembrane region" description="Helical" evidence="1">
    <location>
        <begin position="6"/>
        <end position="28"/>
    </location>
</feature>
<keyword evidence="1" id="KW-0472">Membrane</keyword>
<gene>
    <name evidence="4" type="ORF">BN1095_1300118</name>
    <name evidence="2" type="ORF">BN1096_790073</name>
    <name evidence="3" type="ORF">BN1097_790073</name>
</gene>
<accession>A0A069AIY0</accession>
<dbReference type="EMBL" id="LK932534">
    <property type="protein sequence ID" value="CDS90169.1"/>
    <property type="molecule type" value="Genomic_DNA"/>
</dbReference>
<evidence type="ECO:0000313" key="2">
    <source>
        <dbReference type="EMBL" id="CDS90169.1"/>
    </source>
</evidence>
<proteinExistence type="predicted"/>
<reference evidence="4" key="1">
    <citation type="submission" date="2014-07" db="EMBL/GenBank/DDBJ databases">
        <authorList>
            <person name="Monot Marc"/>
        </authorList>
    </citation>
    <scope>NUCLEOTIDE SEQUENCE</scope>
    <source>
        <strain evidence="4">7032989</strain>
        <strain evidence="3">7032994</strain>
    </source>
</reference>
<keyword evidence="1" id="KW-0812">Transmembrane</keyword>
<dbReference type="AlphaFoldDB" id="A0A069AIY0"/>
<evidence type="ECO:0000313" key="4">
    <source>
        <dbReference type="EMBL" id="CDS93268.1"/>
    </source>
</evidence>